<evidence type="ECO:0000256" key="3">
    <source>
        <dbReference type="ARBA" id="ARBA00023136"/>
    </source>
</evidence>
<evidence type="ECO:0000256" key="1">
    <source>
        <dbReference type="ARBA" id="ARBA00004635"/>
    </source>
</evidence>
<feature type="compositionally biased region" description="Low complexity" evidence="8">
    <location>
        <begin position="27"/>
        <end position="36"/>
    </location>
</feature>
<gene>
    <name evidence="10" type="ORF">EV213_106180</name>
</gene>
<feature type="region of interest" description="Disordered" evidence="8">
    <location>
        <begin position="23"/>
        <end position="45"/>
    </location>
</feature>
<dbReference type="GO" id="GO:0016020">
    <property type="term" value="C:membrane"/>
    <property type="evidence" value="ECO:0007669"/>
    <property type="project" value="UniProtKB-SubCell"/>
</dbReference>
<dbReference type="SUPFAM" id="SSF53850">
    <property type="entry name" value="Periplasmic binding protein-like II"/>
    <property type="match status" value="1"/>
</dbReference>
<feature type="chain" id="PRO_5038338388" description="Lipoprotein" evidence="9">
    <location>
        <begin position="21"/>
        <end position="290"/>
    </location>
</feature>
<keyword evidence="11" id="KW-1185">Reference proteome</keyword>
<feature type="lipid moiety-binding region" description="S-diacylglycerol cysteine" evidence="7">
    <location>
        <position position="19"/>
    </location>
</feature>
<accession>A0A4R6U378</accession>
<evidence type="ECO:0000256" key="5">
    <source>
        <dbReference type="ARBA" id="ARBA00023288"/>
    </source>
</evidence>
<keyword evidence="3" id="KW-0472">Membrane</keyword>
<comment type="similarity">
    <text evidence="6">Belongs to the nlpA lipoprotein family.</text>
</comment>
<keyword evidence="5 6" id="KW-0449">Lipoprotein</keyword>
<sequence length="290" mass="31341">MKKLSSLLLLALLVLLAACGQSGGSGTSDSNSSASDGEGDQPTAEEPVELVVGASVTPHAEILEHAKPLLEEKGVILEIETFTDYVMPNKALESGDLDANYFQHIPYLEAQKEEFGYDFVNAGGIHIEPMGFYSQRIESLSDLPEDGTIIISNSVSDTGRTLALLEKEGVITLDESVNKADATLEDIVENPKNITIRNDVNPELLTATYENDEADAIAINTNFAIDADLNPLEDAIALEGSESPYVNIIAVRSEDKDNEAIKTLVEVLHSDELQTFMEEEFQGALVPVSE</sequence>
<evidence type="ECO:0000313" key="10">
    <source>
        <dbReference type="EMBL" id="TDQ40461.1"/>
    </source>
</evidence>
<dbReference type="Gene3D" id="3.40.190.10">
    <property type="entry name" value="Periplasmic binding protein-like II"/>
    <property type="match status" value="2"/>
</dbReference>
<dbReference type="PROSITE" id="PS51257">
    <property type="entry name" value="PROKAR_LIPOPROTEIN"/>
    <property type="match status" value="1"/>
</dbReference>
<reference evidence="10 11" key="1">
    <citation type="submission" date="2019-03" db="EMBL/GenBank/DDBJ databases">
        <title>Genomic Encyclopedia of Type Strains, Phase IV (KMG-IV): sequencing the most valuable type-strain genomes for metagenomic binning, comparative biology and taxonomic classification.</title>
        <authorList>
            <person name="Goeker M."/>
        </authorList>
    </citation>
    <scope>NUCLEOTIDE SEQUENCE [LARGE SCALE GENOMIC DNA]</scope>
    <source>
        <strain evidence="10 11">DSM 28697</strain>
    </source>
</reference>
<dbReference type="Pfam" id="PF03180">
    <property type="entry name" value="Lipoprotein_9"/>
    <property type="match status" value="1"/>
</dbReference>
<name>A0A4R6U378_9BACI</name>
<feature type="signal peptide" evidence="9">
    <location>
        <begin position="1"/>
        <end position="20"/>
    </location>
</feature>
<dbReference type="PANTHER" id="PTHR30429:SF0">
    <property type="entry name" value="METHIONINE-BINDING LIPOPROTEIN METQ"/>
    <property type="match status" value="1"/>
</dbReference>
<keyword evidence="2 9" id="KW-0732">Signal</keyword>
<dbReference type="CDD" id="cd13597">
    <property type="entry name" value="PBP2_lipoprotein_Tp32"/>
    <property type="match status" value="1"/>
</dbReference>
<dbReference type="InterPro" id="IPR004872">
    <property type="entry name" value="Lipoprotein_NlpA"/>
</dbReference>
<dbReference type="PIRSF" id="PIRSF002854">
    <property type="entry name" value="MetQ"/>
    <property type="match status" value="1"/>
</dbReference>
<evidence type="ECO:0000256" key="6">
    <source>
        <dbReference type="PIRNR" id="PIRNR002854"/>
    </source>
</evidence>
<keyword evidence="4" id="KW-0564">Palmitate</keyword>
<evidence type="ECO:0000256" key="9">
    <source>
        <dbReference type="SAM" id="SignalP"/>
    </source>
</evidence>
<evidence type="ECO:0000313" key="11">
    <source>
        <dbReference type="Proteomes" id="UP000295632"/>
    </source>
</evidence>
<evidence type="ECO:0000256" key="8">
    <source>
        <dbReference type="SAM" id="MobiDB-lite"/>
    </source>
</evidence>
<dbReference type="Proteomes" id="UP000295632">
    <property type="component" value="Unassembled WGS sequence"/>
</dbReference>
<protein>
    <recommendedName>
        <fullName evidence="6">Lipoprotein</fullName>
    </recommendedName>
</protein>
<comment type="subcellular location">
    <subcellularLocation>
        <location evidence="1">Membrane</location>
        <topology evidence="1">Lipid-anchor</topology>
    </subcellularLocation>
</comment>
<dbReference type="EMBL" id="SNYJ01000006">
    <property type="protein sequence ID" value="TDQ40461.1"/>
    <property type="molecule type" value="Genomic_DNA"/>
</dbReference>
<organism evidence="10 11">
    <name type="scientific">Aureibacillus halotolerans</name>
    <dbReference type="NCBI Taxonomy" id="1508390"/>
    <lineage>
        <taxon>Bacteria</taxon>
        <taxon>Bacillati</taxon>
        <taxon>Bacillota</taxon>
        <taxon>Bacilli</taxon>
        <taxon>Bacillales</taxon>
        <taxon>Bacillaceae</taxon>
        <taxon>Aureibacillus</taxon>
    </lineage>
</organism>
<evidence type="ECO:0000256" key="7">
    <source>
        <dbReference type="PIRSR" id="PIRSR002854-1"/>
    </source>
</evidence>
<evidence type="ECO:0000256" key="4">
    <source>
        <dbReference type="ARBA" id="ARBA00023139"/>
    </source>
</evidence>
<evidence type="ECO:0000256" key="2">
    <source>
        <dbReference type="ARBA" id="ARBA00022729"/>
    </source>
</evidence>
<proteinExistence type="inferred from homology"/>
<dbReference type="PANTHER" id="PTHR30429">
    <property type="entry name" value="D-METHIONINE-BINDING LIPOPROTEIN METQ"/>
    <property type="match status" value="1"/>
</dbReference>
<dbReference type="AlphaFoldDB" id="A0A4R6U378"/>
<comment type="caution">
    <text evidence="10">The sequence shown here is derived from an EMBL/GenBank/DDBJ whole genome shotgun (WGS) entry which is preliminary data.</text>
</comment>